<name>A0A3N0BH09_9ACTN</name>
<accession>A0A3N0BH09</accession>
<evidence type="ECO:0000313" key="6">
    <source>
        <dbReference type="EMBL" id="RNL46858.1"/>
    </source>
</evidence>
<dbReference type="RefSeq" id="WP_123191691.1">
    <property type="nucleotide sequence ID" value="NZ_QICD01000005.1"/>
</dbReference>
<dbReference type="GO" id="GO:0005524">
    <property type="term" value="F:ATP binding"/>
    <property type="evidence" value="ECO:0007669"/>
    <property type="project" value="UniProtKB-KW"/>
</dbReference>
<keyword evidence="3 6" id="KW-0067">ATP-binding</keyword>
<dbReference type="FunFam" id="3.40.50.300:FF:000134">
    <property type="entry name" value="Iron-enterobactin ABC transporter ATP-binding protein"/>
    <property type="match status" value="1"/>
</dbReference>
<evidence type="ECO:0000256" key="4">
    <source>
        <dbReference type="ARBA" id="ARBA00022967"/>
    </source>
</evidence>
<evidence type="ECO:0000313" key="7">
    <source>
        <dbReference type="Proteomes" id="UP000278632"/>
    </source>
</evidence>
<dbReference type="InterPro" id="IPR003593">
    <property type="entry name" value="AAA+_ATPase"/>
</dbReference>
<keyword evidence="4" id="KW-1278">Translocase</keyword>
<dbReference type="AlphaFoldDB" id="A0A3N0BH09"/>
<dbReference type="SUPFAM" id="SSF52540">
    <property type="entry name" value="P-loop containing nucleoside triphosphate hydrolases"/>
    <property type="match status" value="1"/>
</dbReference>
<feature type="domain" description="ABC transporter" evidence="5">
    <location>
        <begin position="41"/>
        <end position="276"/>
    </location>
</feature>
<protein>
    <submittedName>
        <fullName evidence="6">ABC transporter ATP-binding protein</fullName>
    </submittedName>
</protein>
<dbReference type="Proteomes" id="UP000278632">
    <property type="component" value="Unassembled WGS sequence"/>
</dbReference>
<comment type="caution">
    <text evidence="6">The sequence shown here is derived from an EMBL/GenBank/DDBJ whole genome shotgun (WGS) entry which is preliminary data.</text>
</comment>
<dbReference type="PROSITE" id="PS50893">
    <property type="entry name" value="ABC_TRANSPORTER_2"/>
    <property type="match status" value="1"/>
</dbReference>
<reference evidence="7" key="1">
    <citation type="submission" date="2018-05" db="EMBL/GenBank/DDBJ databases">
        <title>Genome Sequencing of selected type strains of the family Eggerthellaceae.</title>
        <authorList>
            <person name="Danylec N."/>
            <person name="Stoll D.A."/>
            <person name="Doetsch A."/>
            <person name="Huch M."/>
        </authorList>
    </citation>
    <scope>NUCLEOTIDE SEQUENCE [LARGE SCALE GENOMIC DNA]</scope>
    <source>
        <strain evidence="7">DSM 16106</strain>
    </source>
</reference>
<dbReference type="InterPro" id="IPR017871">
    <property type="entry name" value="ABC_transporter-like_CS"/>
</dbReference>
<keyword evidence="2" id="KW-0547">Nucleotide-binding</keyword>
<dbReference type="SMART" id="SM00382">
    <property type="entry name" value="AAA"/>
    <property type="match status" value="1"/>
</dbReference>
<proteinExistence type="predicted"/>
<dbReference type="CDD" id="cd03214">
    <property type="entry name" value="ABC_Iron-Siderophores_B12_Hemin"/>
    <property type="match status" value="1"/>
</dbReference>
<dbReference type="Pfam" id="PF00005">
    <property type="entry name" value="ABC_tran"/>
    <property type="match status" value="1"/>
</dbReference>
<gene>
    <name evidence="6" type="ORF">DMP08_04015</name>
</gene>
<dbReference type="PANTHER" id="PTHR42794:SF1">
    <property type="entry name" value="HEMIN IMPORT ATP-BINDING PROTEIN HMUV"/>
    <property type="match status" value="1"/>
</dbReference>
<keyword evidence="7" id="KW-1185">Reference proteome</keyword>
<dbReference type="OrthoDB" id="5296765at2"/>
<sequence length="291" mass="31475">MKCEQLEKDDPAVSAEEARALLREVFDAPVVGIGAAERPVLSAEAVAYAYPAAEEPVFRGIDVQATAGSMLAILGNNGAGKSTLLNVLAGIVRPSEGSVRVDGRDVASLSRRDVARRIALVAQQQRIPHLSVYDQVLLGRRPHVSWSLSDRDRRVVSTMIERLGLERFAARYLDELSGGERQKVFIARALAQEPKVLLLDEPTSALDPKNQLEVLRIVRDVTVSEGIASVLVIHDINLALRFCDRFLLVRDGCVVAYGGREAVTDEALSATYDVGFKVDAVGDVPVAVPLG</sequence>
<dbReference type="PANTHER" id="PTHR42794">
    <property type="entry name" value="HEMIN IMPORT ATP-BINDING PROTEIN HMUV"/>
    <property type="match status" value="1"/>
</dbReference>
<evidence type="ECO:0000259" key="5">
    <source>
        <dbReference type="PROSITE" id="PS50893"/>
    </source>
</evidence>
<evidence type="ECO:0000256" key="1">
    <source>
        <dbReference type="ARBA" id="ARBA00022448"/>
    </source>
</evidence>
<dbReference type="GO" id="GO:0016887">
    <property type="term" value="F:ATP hydrolysis activity"/>
    <property type="evidence" value="ECO:0007669"/>
    <property type="project" value="InterPro"/>
</dbReference>
<organism evidence="6 7">
    <name type="scientific">Paraeggerthella hongkongensis</name>
    <dbReference type="NCBI Taxonomy" id="230658"/>
    <lineage>
        <taxon>Bacteria</taxon>
        <taxon>Bacillati</taxon>
        <taxon>Actinomycetota</taxon>
        <taxon>Coriobacteriia</taxon>
        <taxon>Eggerthellales</taxon>
        <taxon>Eggerthellaceae</taxon>
        <taxon>Paraeggerthella</taxon>
    </lineage>
</organism>
<dbReference type="InterPro" id="IPR027417">
    <property type="entry name" value="P-loop_NTPase"/>
</dbReference>
<dbReference type="InterPro" id="IPR003439">
    <property type="entry name" value="ABC_transporter-like_ATP-bd"/>
</dbReference>
<evidence type="ECO:0000256" key="2">
    <source>
        <dbReference type="ARBA" id="ARBA00022741"/>
    </source>
</evidence>
<keyword evidence="1" id="KW-0813">Transport</keyword>
<evidence type="ECO:0000256" key="3">
    <source>
        <dbReference type="ARBA" id="ARBA00022840"/>
    </source>
</evidence>
<dbReference type="PROSITE" id="PS00211">
    <property type="entry name" value="ABC_TRANSPORTER_1"/>
    <property type="match status" value="1"/>
</dbReference>
<dbReference type="Gene3D" id="3.40.50.300">
    <property type="entry name" value="P-loop containing nucleotide triphosphate hydrolases"/>
    <property type="match status" value="1"/>
</dbReference>
<dbReference type="EMBL" id="QICD01000005">
    <property type="protein sequence ID" value="RNL46858.1"/>
    <property type="molecule type" value="Genomic_DNA"/>
</dbReference>